<keyword evidence="1" id="KW-0472">Membrane</keyword>
<keyword evidence="1" id="KW-1133">Transmembrane helix</keyword>
<proteinExistence type="predicted"/>
<dbReference type="RefSeq" id="WP_080524516.1">
    <property type="nucleotide sequence ID" value="NZ_LPUF01000006.1"/>
</dbReference>
<sequence length="331" mass="36969">MAASDFSHEAETKGFTWFLGVLGAISVIVIIVLSGYWSIEPKTFDVMAEAKGRQEAEGLDHMPNGYVFANTLVHIAETLLYKPGGYLTNDVGVPGILLDNIPSWEYGALIMLRDGASALRNHLARAQSQSAEDPDLARAEPYFYYERNSWALPSTEAEYEKGIAALHAYMNRLAEPEHKNPGHFYSRADNLWQYVEIIIKRLGGISTRLSASTDRYEAYDIKQEKSAAISQTSWLKLDDEFWQARGSCWALLHILKAIKYDFRLILEDKRAMDTVEIMIHEMENALAPITSPVILNGDGYGISANYSLAMASYVSRASAAALDLRDVMNRG</sequence>
<dbReference type="OrthoDB" id="5821246at2"/>
<dbReference type="Proteomes" id="UP000191980">
    <property type="component" value="Unassembled WGS sequence"/>
</dbReference>
<name>A0A1V8M0J8_9GAMM</name>
<dbReference type="AlphaFoldDB" id="A0A1V8M0J8"/>
<organism evidence="2 3">
    <name type="scientific">Methyloprofundus sedimenti</name>
    <dbReference type="NCBI Taxonomy" id="1420851"/>
    <lineage>
        <taxon>Bacteria</taxon>
        <taxon>Pseudomonadati</taxon>
        <taxon>Pseudomonadota</taxon>
        <taxon>Gammaproteobacteria</taxon>
        <taxon>Methylococcales</taxon>
        <taxon>Methylococcaceae</taxon>
        <taxon>Methyloprofundus</taxon>
    </lineage>
</organism>
<gene>
    <name evidence="2" type="ORF">AU255_19090</name>
</gene>
<evidence type="ECO:0000256" key="1">
    <source>
        <dbReference type="SAM" id="Phobius"/>
    </source>
</evidence>
<reference evidence="2 3" key="1">
    <citation type="submission" date="2015-12" db="EMBL/GenBank/DDBJ databases">
        <authorList>
            <person name="Shamseldin A."/>
            <person name="Moawad H."/>
            <person name="Abd El-Rahim W.M."/>
            <person name="Sadowsky M.J."/>
        </authorList>
    </citation>
    <scope>NUCLEOTIDE SEQUENCE [LARGE SCALE GENOMIC DNA]</scope>
    <source>
        <strain evidence="2 3">WF1</strain>
    </source>
</reference>
<protein>
    <recommendedName>
        <fullName evidence="4">DUF2333 domain-containing protein</fullName>
    </recommendedName>
</protein>
<feature type="transmembrane region" description="Helical" evidence="1">
    <location>
        <begin position="15"/>
        <end position="37"/>
    </location>
</feature>
<dbReference type="EMBL" id="LPUF01000006">
    <property type="protein sequence ID" value="OQK15087.1"/>
    <property type="molecule type" value="Genomic_DNA"/>
</dbReference>
<dbReference type="Pfam" id="PF10095">
    <property type="entry name" value="DUF2333"/>
    <property type="match status" value="1"/>
</dbReference>
<keyword evidence="1" id="KW-0812">Transmembrane</keyword>
<dbReference type="STRING" id="1420851.AU255_19090"/>
<comment type="caution">
    <text evidence="2">The sequence shown here is derived from an EMBL/GenBank/DDBJ whole genome shotgun (WGS) entry which is preliminary data.</text>
</comment>
<dbReference type="InterPro" id="IPR016936">
    <property type="entry name" value="UCP029693"/>
</dbReference>
<dbReference type="PIRSF" id="PIRSF029693">
    <property type="entry name" value="UCP029693"/>
    <property type="match status" value="1"/>
</dbReference>
<evidence type="ECO:0000313" key="2">
    <source>
        <dbReference type="EMBL" id="OQK15087.1"/>
    </source>
</evidence>
<accession>A0A1V8M0J8</accession>
<evidence type="ECO:0000313" key="3">
    <source>
        <dbReference type="Proteomes" id="UP000191980"/>
    </source>
</evidence>
<keyword evidence="3" id="KW-1185">Reference proteome</keyword>
<evidence type="ECO:0008006" key="4">
    <source>
        <dbReference type="Google" id="ProtNLM"/>
    </source>
</evidence>